<dbReference type="Gene3D" id="3.30.930.10">
    <property type="entry name" value="Bira Bifunctional Protein, Domain 2"/>
    <property type="match status" value="1"/>
</dbReference>
<evidence type="ECO:0000313" key="2">
    <source>
        <dbReference type="EMBL" id="MFC4824779.1"/>
    </source>
</evidence>
<dbReference type="GeneID" id="73044524"/>
<dbReference type="RefSeq" id="WP_254269501.1">
    <property type="nucleotide sequence ID" value="NZ_CP100400.1"/>
</dbReference>
<keyword evidence="3" id="KW-1185">Reference proteome</keyword>
<accession>A0ABD5Q4B2</accession>
<dbReference type="Proteomes" id="UP001595945">
    <property type="component" value="Unassembled WGS sequence"/>
</dbReference>
<dbReference type="InterPro" id="IPR004143">
    <property type="entry name" value="BPL_LPL_catalytic"/>
</dbReference>
<evidence type="ECO:0000313" key="3">
    <source>
        <dbReference type="Proteomes" id="UP001595945"/>
    </source>
</evidence>
<comment type="caution">
    <text evidence="2">The sequence shown here is derived from an EMBL/GenBank/DDBJ whole genome shotgun (WGS) entry which is preliminary data.</text>
</comment>
<dbReference type="PROSITE" id="PS51733">
    <property type="entry name" value="BPL_LPL_CATALYTIC"/>
    <property type="match status" value="1"/>
</dbReference>
<proteinExistence type="predicted"/>
<organism evidence="2 3">
    <name type="scientific">Halorussus aquaticus</name>
    <dbReference type="NCBI Taxonomy" id="2953748"/>
    <lineage>
        <taxon>Archaea</taxon>
        <taxon>Methanobacteriati</taxon>
        <taxon>Methanobacteriota</taxon>
        <taxon>Stenosarchaea group</taxon>
        <taxon>Halobacteria</taxon>
        <taxon>Halobacteriales</taxon>
        <taxon>Haladaptataceae</taxon>
        <taxon>Halorussus</taxon>
    </lineage>
</organism>
<dbReference type="AlphaFoldDB" id="A0ABD5Q4B2"/>
<dbReference type="Pfam" id="PF21948">
    <property type="entry name" value="LplA-B_cat"/>
    <property type="match status" value="1"/>
</dbReference>
<dbReference type="InterPro" id="IPR045864">
    <property type="entry name" value="aa-tRNA-synth_II/BPL/LPL"/>
</dbReference>
<dbReference type="EMBL" id="JBHSHT010000001">
    <property type="protein sequence ID" value="MFC4824779.1"/>
    <property type="molecule type" value="Genomic_DNA"/>
</dbReference>
<feature type="domain" description="BPL/LPL catalytic" evidence="1">
    <location>
        <begin position="27"/>
        <end position="221"/>
    </location>
</feature>
<protein>
    <submittedName>
        <fullName evidence="2">Biotin/lipoate A/B protein ligase family protein</fullName>
    </submittedName>
</protein>
<dbReference type="SUPFAM" id="SSF55681">
    <property type="entry name" value="Class II aaRS and biotin synthetases"/>
    <property type="match status" value="1"/>
</dbReference>
<sequence length="234" mass="25198">MRVLRGRAADRDADREVVARLLEQVAEDGEAAVRAWRPHRQLAFGRRDSRADGYEAATAVAADHDFPPVERSVGGRAVAYTGNTVAFAKVLPLEDMRVGMDERYERVTRAVQRALWHLGVPASRGEPEASFCPGDYSLQRDGKLVGVAQRVRKNAALVSGVVIACDREEIADVLDPVYDGLDMPFDPESVGSVADAGGNGDPDEVARTVEELLVGDAETEVVSVPDVADAETAD</sequence>
<gene>
    <name evidence="2" type="ORF">ACFO9K_10955</name>
</gene>
<evidence type="ECO:0000259" key="1">
    <source>
        <dbReference type="PROSITE" id="PS51733"/>
    </source>
</evidence>
<reference evidence="2 3" key="1">
    <citation type="journal article" date="2019" name="Int. J. Syst. Evol. Microbiol.">
        <title>The Global Catalogue of Microorganisms (GCM) 10K type strain sequencing project: providing services to taxonomists for standard genome sequencing and annotation.</title>
        <authorList>
            <consortium name="The Broad Institute Genomics Platform"/>
            <consortium name="The Broad Institute Genome Sequencing Center for Infectious Disease"/>
            <person name="Wu L."/>
            <person name="Ma J."/>
        </authorList>
    </citation>
    <scope>NUCLEOTIDE SEQUENCE [LARGE SCALE GENOMIC DNA]</scope>
    <source>
        <strain evidence="2 3">XZYJ18</strain>
    </source>
</reference>
<name>A0ABD5Q4B2_9EURY</name>
<dbReference type="GO" id="GO:0016874">
    <property type="term" value="F:ligase activity"/>
    <property type="evidence" value="ECO:0007669"/>
    <property type="project" value="UniProtKB-KW"/>
</dbReference>
<keyword evidence="2" id="KW-0436">Ligase</keyword>